<feature type="compositionally biased region" description="Polar residues" evidence="1">
    <location>
        <begin position="91"/>
        <end position="100"/>
    </location>
</feature>
<feature type="chain" id="PRO_5026103264" evidence="2">
    <location>
        <begin position="25"/>
        <end position="294"/>
    </location>
</feature>
<keyword evidence="2" id="KW-0732">Signal</keyword>
<accession>A0A6H5G6G1</accession>
<sequence length="294" mass="32676">MKAGLRSLTIFLLMVNEQFRSGDGFVIPMNLPIASYGGDNLSQQSTIDSQGGESFWIFWFPVKFYLVQNGVENYGRFAGRQMRRIEKSASALRQNRNGRSPTDVGKSEIQKQSADTSTADTLSSSRYPRKTMNESQKQRRSLQMDDYDFWKNDAETRQAKPADVKMSARSVGKTAGGQIEANPDESLTRIARQGLEFAGGFRGGATWAPGHQYGLPCKCTQACGQKMSYGPWPGLMRPKQIYPRDHKLGGEGPISEMTTNRHDYTPKPIETSTQIIQAPALGLSTAKMEGTQIR</sequence>
<reference evidence="3 4" key="1">
    <citation type="submission" date="2020-02" db="EMBL/GenBank/DDBJ databases">
        <authorList>
            <person name="Ferguson B K."/>
        </authorList>
    </citation>
    <scope>NUCLEOTIDE SEQUENCE [LARGE SCALE GENOMIC DNA]</scope>
</reference>
<gene>
    <name evidence="3" type="ORF">NTEN_LOCUS3836</name>
</gene>
<organism evidence="3 4">
    <name type="scientific">Nesidiocoris tenuis</name>
    <dbReference type="NCBI Taxonomy" id="355587"/>
    <lineage>
        <taxon>Eukaryota</taxon>
        <taxon>Metazoa</taxon>
        <taxon>Ecdysozoa</taxon>
        <taxon>Arthropoda</taxon>
        <taxon>Hexapoda</taxon>
        <taxon>Insecta</taxon>
        <taxon>Pterygota</taxon>
        <taxon>Neoptera</taxon>
        <taxon>Paraneoptera</taxon>
        <taxon>Hemiptera</taxon>
        <taxon>Heteroptera</taxon>
        <taxon>Panheteroptera</taxon>
        <taxon>Cimicomorpha</taxon>
        <taxon>Miridae</taxon>
        <taxon>Dicyphina</taxon>
        <taxon>Nesidiocoris</taxon>
    </lineage>
</organism>
<protein>
    <submittedName>
        <fullName evidence="3">Uncharacterized protein</fullName>
    </submittedName>
</protein>
<dbReference type="EMBL" id="CADCXU010005883">
    <property type="protein sequence ID" value="CAA9997542.1"/>
    <property type="molecule type" value="Genomic_DNA"/>
</dbReference>
<feature type="region of interest" description="Disordered" evidence="1">
    <location>
        <begin position="89"/>
        <end position="143"/>
    </location>
</feature>
<dbReference type="AlphaFoldDB" id="A0A6H5G6G1"/>
<feature type="signal peptide" evidence="2">
    <location>
        <begin position="1"/>
        <end position="24"/>
    </location>
</feature>
<keyword evidence="4" id="KW-1185">Reference proteome</keyword>
<proteinExistence type="predicted"/>
<dbReference type="Proteomes" id="UP000479000">
    <property type="component" value="Unassembled WGS sequence"/>
</dbReference>
<name>A0A6H5G6G1_9HEMI</name>
<evidence type="ECO:0000256" key="2">
    <source>
        <dbReference type="SAM" id="SignalP"/>
    </source>
</evidence>
<evidence type="ECO:0000313" key="4">
    <source>
        <dbReference type="Proteomes" id="UP000479000"/>
    </source>
</evidence>
<feature type="region of interest" description="Disordered" evidence="1">
    <location>
        <begin position="160"/>
        <end position="180"/>
    </location>
</feature>
<feature type="compositionally biased region" description="Low complexity" evidence="1">
    <location>
        <begin position="113"/>
        <end position="125"/>
    </location>
</feature>
<dbReference type="OrthoDB" id="365640at2759"/>
<evidence type="ECO:0000313" key="3">
    <source>
        <dbReference type="EMBL" id="CAA9997542.1"/>
    </source>
</evidence>
<evidence type="ECO:0000256" key="1">
    <source>
        <dbReference type="SAM" id="MobiDB-lite"/>
    </source>
</evidence>